<evidence type="ECO:0000313" key="2">
    <source>
        <dbReference type="Proteomes" id="UP001652663"/>
    </source>
</evidence>
<dbReference type="RefSeq" id="XP_070637752.1">
    <property type="nucleotide sequence ID" value="XM_070781651.1"/>
</dbReference>
<dbReference type="GeneID" id="109553570"/>
<reference evidence="3" key="1">
    <citation type="submission" date="2025-08" db="UniProtKB">
        <authorList>
            <consortium name="RefSeq"/>
        </authorList>
    </citation>
    <scope>IDENTIFICATION</scope>
    <source>
        <tissue evidence="3">Blood</tissue>
    </source>
</reference>
<keyword evidence="2" id="KW-1185">Reference proteome</keyword>
<name>A0ABM4RQC8_BOSIN</name>
<proteinExistence type="predicted"/>
<evidence type="ECO:0000256" key="1">
    <source>
        <dbReference type="SAM" id="MobiDB-lite"/>
    </source>
</evidence>
<dbReference type="Proteomes" id="UP001652663">
    <property type="component" value="Chromosome 27"/>
</dbReference>
<organism evidence="2 3">
    <name type="scientific">Bos indicus</name>
    <name type="common">Zebu</name>
    <dbReference type="NCBI Taxonomy" id="9915"/>
    <lineage>
        <taxon>Eukaryota</taxon>
        <taxon>Metazoa</taxon>
        <taxon>Chordata</taxon>
        <taxon>Craniata</taxon>
        <taxon>Vertebrata</taxon>
        <taxon>Euteleostomi</taxon>
        <taxon>Mammalia</taxon>
        <taxon>Eutheria</taxon>
        <taxon>Laurasiatheria</taxon>
        <taxon>Artiodactyla</taxon>
        <taxon>Ruminantia</taxon>
        <taxon>Pecora</taxon>
        <taxon>Bovidae</taxon>
        <taxon>Bovinae</taxon>
        <taxon>Bos</taxon>
    </lineage>
</organism>
<feature type="region of interest" description="Disordered" evidence="1">
    <location>
        <begin position="182"/>
        <end position="203"/>
    </location>
</feature>
<accession>A0ABM4RQC8</accession>
<evidence type="ECO:0000313" key="3">
    <source>
        <dbReference type="RefSeq" id="XP_070637752.1"/>
    </source>
</evidence>
<sequence>MNPSPRPAHLCTHSSLGVLLPVRTRRGPSSPRCSALVGLGEAPSHVRMGGFSEVRPLSPEVCGRRAAPLQLHAERPETLSVWSALEPSVRPPGDNLEQPFPSWGAGPHREAASDTSGMSGGKMTLDQVFGLRTSVPAPPPTTGHVPSWRLRALVRDMPELASVEFLPEPGTFIKRQEQPLLQHQPKSSGRQHEAPSPAPHTSLPGPVCWVRIYSRNK</sequence>
<protein>
    <submittedName>
        <fullName evidence="3">Uncharacterized protein isoform X1</fullName>
    </submittedName>
</protein>
<gene>
    <name evidence="3" type="primary">LOC109553570</name>
</gene>